<evidence type="ECO:0000256" key="6">
    <source>
        <dbReference type="ARBA" id="ARBA00047473"/>
    </source>
</evidence>
<dbReference type="InterPro" id="IPR014027">
    <property type="entry name" value="UDP-Glc/GDP-Man_DH_C"/>
</dbReference>
<dbReference type="GO" id="GO:0000271">
    <property type="term" value="P:polysaccharide biosynthetic process"/>
    <property type="evidence" value="ECO:0007669"/>
    <property type="project" value="InterPro"/>
</dbReference>
<dbReference type="PANTHER" id="PTHR43750:SF3">
    <property type="entry name" value="UDP-GLUCOSE 6-DEHYDROGENASE TUAD"/>
    <property type="match status" value="1"/>
</dbReference>
<dbReference type="GO" id="GO:0051287">
    <property type="term" value="F:NAD binding"/>
    <property type="evidence" value="ECO:0007669"/>
    <property type="project" value="InterPro"/>
</dbReference>
<evidence type="ECO:0000256" key="2">
    <source>
        <dbReference type="ARBA" id="ARBA00006601"/>
    </source>
</evidence>
<comment type="similarity">
    <text evidence="2 8">Belongs to the UDP-glucose/GDP-mannose dehydrogenase family.</text>
</comment>
<dbReference type="GO" id="GO:0003979">
    <property type="term" value="F:UDP-glucose 6-dehydrogenase activity"/>
    <property type="evidence" value="ECO:0007669"/>
    <property type="project" value="UniProtKB-EC"/>
</dbReference>
<keyword evidence="4 8" id="KW-0560">Oxidoreductase</keyword>
<feature type="binding site" evidence="11">
    <location>
        <position position="55"/>
    </location>
    <ligand>
        <name>NAD(+)</name>
        <dbReference type="ChEBI" id="CHEBI:57540"/>
    </ligand>
</feature>
<dbReference type="GO" id="GO:0006065">
    <property type="term" value="P:UDP-glucuronate biosynthetic process"/>
    <property type="evidence" value="ECO:0007669"/>
    <property type="project" value="UniProtKB-UniPathway"/>
</dbReference>
<evidence type="ECO:0000256" key="9">
    <source>
        <dbReference type="PIRSR" id="PIRSR500134-1"/>
    </source>
</evidence>
<feature type="binding site" evidence="10">
    <location>
        <position position="285"/>
    </location>
    <ligand>
        <name>substrate</name>
    </ligand>
</feature>
<gene>
    <name evidence="13" type="ordered locus">FsymDg_0655</name>
</gene>
<comment type="pathway">
    <text evidence="1">Nucleotide-sugar biosynthesis; UDP-alpha-D-glucuronate biosynthesis; UDP-alpha-D-glucuronate from UDP-alpha-D-glucose: step 1/1.</text>
</comment>
<dbReference type="Pfam" id="PF00984">
    <property type="entry name" value="UDPG_MGDP_dh"/>
    <property type="match status" value="1"/>
</dbReference>
<dbReference type="InterPro" id="IPR014026">
    <property type="entry name" value="UDP-Glc/GDP-Man_DH_dimer"/>
</dbReference>
<dbReference type="InterPro" id="IPR008927">
    <property type="entry name" value="6-PGluconate_DH-like_C_sf"/>
</dbReference>
<dbReference type="SMART" id="SM00984">
    <property type="entry name" value="UDPG_MGDP_dh_C"/>
    <property type="match status" value="1"/>
</dbReference>
<dbReference type="InterPro" id="IPR017476">
    <property type="entry name" value="UDP-Glc/GDP-Man"/>
</dbReference>
<evidence type="ECO:0000256" key="7">
    <source>
        <dbReference type="ARBA" id="ARBA00053241"/>
    </source>
</evidence>
<keyword evidence="5 8" id="KW-0520">NAD</keyword>
<dbReference type="EMBL" id="CP002801">
    <property type="protein sequence ID" value="AEH08180.1"/>
    <property type="molecule type" value="Genomic_DNA"/>
</dbReference>
<dbReference type="UniPathway" id="UPA00038">
    <property type="reaction ID" value="UER00491"/>
</dbReference>
<feature type="domain" description="UDP-glucose/GDP-mannose dehydrogenase C-terminal" evidence="12">
    <location>
        <begin position="344"/>
        <end position="445"/>
    </location>
</feature>
<dbReference type="PIRSF" id="PIRSF500134">
    <property type="entry name" value="UDPglc_DH_bac"/>
    <property type="match status" value="1"/>
</dbReference>
<name>F8AV88_9ACTN</name>
<evidence type="ECO:0000259" key="12">
    <source>
        <dbReference type="SMART" id="SM00984"/>
    </source>
</evidence>
<dbReference type="Gene3D" id="1.20.5.100">
    <property type="entry name" value="Cytochrome c1, transmembrane anchor, C-terminal"/>
    <property type="match status" value="1"/>
</dbReference>
<dbReference type="EC" id="1.1.1.22" evidence="3 8"/>
<evidence type="ECO:0000313" key="13">
    <source>
        <dbReference type="EMBL" id="AEH08180.1"/>
    </source>
</evidence>
<feature type="binding site" evidence="10">
    <location>
        <position position="351"/>
    </location>
    <ligand>
        <name>substrate</name>
    </ligand>
</feature>
<dbReference type="InterPro" id="IPR001732">
    <property type="entry name" value="UDP-Glc/GDP-Man_DH_N"/>
</dbReference>
<comment type="catalytic activity">
    <reaction evidence="6 8">
        <text>UDP-alpha-D-glucose + 2 NAD(+) + H2O = UDP-alpha-D-glucuronate + 2 NADH + 3 H(+)</text>
        <dbReference type="Rhea" id="RHEA:23596"/>
        <dbReference type="ChEBI" id="CHEBI:15377"/>
        <dbReference type="ChEBI" id="CHEBI:15378"/>
        <dbReference type="ChEBI" id="CHEBI:57540"/>
        <dbReference type="ChEBI" id="CHEBI:57945"/>
        <dbReference type="ChEBI" id="CHEBI:58052"/>
        <dbReference type="ChEBI" id="CHEBI:58885"/>
        <dbReference type="EC" id="1.1.1.22"/>
    </reaction>
</comment>
<feature type="binding site" evidence="11">
    <location>
        <position position="111"/>
    </location>
    <ligand>
        <name>NAD(+)</name>
        <dbReference type="ChEBI" id="CHEBI:57540"/>
    </ligand>
</feature>
<proteinExistence type="inferred from homology"/>
<evidence type="ECO:0000256" key="4">
    <source>
        <dbReference type="ARBA" id="ARBA00023002"/>
    </source>
</evidence>
<dbReference type="Gene3D" id="3.40.50.720">
    <property type="entry name" value="NAD(P)-binding Rossmann-like Domain"/>
    <property type="match status" value="2"/>
</dbReference>
<evidence type="ECO:0000256" key="5">
    <source>
        <dbReference type="ARBA" id="ARBA00023027"/>
    </source>
</evidence>
<dbReference type="eggNOG" id="COG1004">
    <property type="taxonomic scope" value="Bacteria"/>
</dbReference>
<comment type="function">
    <text evidence="7">Catalyzes the conversion of UDP-glucose into UDP-glucuronate, one of the precursors of teichuronic acid.</text>
</comment>
<dbReference type="STRING" id="656024.FsymDg_0655"/>
<accession>F8AV88</accession>
<evidence type="ECO:0000256" key="1">
    <source>
        <dbReference type="ARBA" id="ARBA00004701"/>
    </source>
</evidence>
<evidence type="ECO:0000313" key="14">
    <source>
        <dbReference type="Proteomes" id="UP000001549"/>
    </source>
</evidence>
<feature type="binding site" evidence="10">
    <location>
        <position position="232"/>
    </location>
    <ligand>
        <name>substrate</name>
    </ligand>
</feature>
<dbReference type="PIRSF" id="PIRSF000124">
    <property type="entry name" value="UDPglc_GDPman_dh"/>
    <property type="match status" value="1"/>
</dbReference>
<evidence type="ECO:0000256" key="11">
    <source>
        <dbReference type="PIRSR" id="PIRSR500134-3"/>
    </source>
</evidence>
<keyword evidence="14" id="KW-1185">Reference proteome</keyword>
<dbReference type="InterPro" id="IPR036291">
    <property type="entry name" value="NAD(P)-bd_dom_sf"/>
</dbReference>
<dbReference type="NCBIfam" id="TIGR03026">
    <property type="entry name" value="NDP-sugDHase"/>
    <property type="match status" value="1"/>
</dbReference>
<sequence length="461" mass="48430">MHNAHSQITANWELTNHMGTTVVDPLRISVIGTGYLGATHAVCMAELGFEVIGVDVDPGKIERLTAGEVPFFEPGLEELLRKNLESGRLSFTTSLADAASAADVHFVCVGTPQHPESNSADMRYVDAAVSGLIAGGLRPGSLVVGKSTVPAGTAARLAAWLSEQAPGVELAWNPEFLREGFAVDDTLRPDRLVFGVAPGGNAEATLHRVYASVIAAGTPVVTVDYPTAELVKVAANAFLATKISFINAMAEVCEATGADVTHLSKAISYDTRIGGRFLHAGLGFGGGCLPKDIRAFQARATELGAGEAVAFLAEVDAINLRRRTRTVTLATEALGGDVTGKKVAVLGAAFKPNSDDIRDSPALAVADTLRKAGATVAVYDPAAIPNARRAYPEIIYADNAVDAAIGAHIVLHLTEWTEFRELAPNALTAVVAARTIIDGRNTLNPAQWRAAGWTYHALGRP</sequence>
<dbReference type="Proteomes" id="UP000001549">
    <property type="component" value="Chromosome"/>
</dbReference>
<evidence type="ECO:0000256" key="3">
    <source>
        <dbReference type="ARBA" id="ARBA00012954"/>
    </source>
</evidence>
<dbReference type="AlphaFoldDB" id="F8AV88"/>
<dbReference type="FunFam" id="1.20.5.100:FF:000001">
    <property type="entry name" value="UDP-glucose 6-dehydrogenase"/>
    <property type="match status" value="1"/>
</dbReference>
<evidence type="ECO:0000256" key="10">
    <source>
        <dbReference type="PIRSR" id="PIRSR500134-2"/>
    </source>
</evidence>
<dbReference type="InterPro" id="IPR036220">
    <property type="entry name" value="UDP-Glc/GDP-Man_DH_C_sf"/>
</dbReference>
<dbReference type="KEGG" id="fsy:FsymDg_0655"/>
<feature type="binding site" evidence="11">
    <location>
        <position position="358"/>
    </location>
    <ligand>
        <name>NAD(+)</name>
        <dbReference type="ChEBI" id="CHEBI:57540"/>
    </ligand>
</feature>
<dbReference type="PANTHER" id="PTHR43750">
    <property type="entry name" value="UDP-GLUCOSE 6-DEHYDROGENASE TUAD"/>
    <property type="match status" value="1"/>
</dbReference>
<reference evidence="13 14" key="1">
    <citation type="submission" date="2011-05" db="EMBL/GenBank/DDBJ databases">
        <title>Complete sequence of chromosome of Frankia symbiont of Datisca glomerata.</title>
        <authorList>
            <consortium name="US DOE Joint Genome Institute"/>
            <person name="Lucas S."/>
            <person name="Han J."/>
            <person name="Lapidus A."/>
            <person name="Cheng J.-F."/>
            <person name="Goodwin L."/>
            <person name="Pitluck S."/>
            <person name="Peters L."/>
            <person name="Mikhailova N."/>
            <person name="Chertkov O."/>
            <person name="Teshima H."/>
            <person name="Han C."/>
            <person name="Tapia R."/>
            <person name="Land M."/>
            <person name="Hauser L."/>
            <person name="Kyrpides N."/>
            <person name="Ivanova N."/>
            <person name="Pagani I."/>
            <person name="Berry A."/>
            <person name="Pawlowski K."/>
            <person name="Persson T."/>
            <person name="Vanden Heuvel B."/>
            <person name="Benson D."/>
            <person name="Woyke T."/>
        </authorList>
    </citation>
    <scope>NUCLEOTIDE SEQUENCE [LARGE SCALE GENOMIC DNA]</scope>
    <source>
        <strain evidence="14">4085684</strain>
    </source>
</reference>
<dbReference type="Pfam" id="PF03721">
    <property type="entry name" value="UDPG_MGDP_dh_N"/>
    <property type="match status" value="1"/>
</dbReference>
<dbReference type="Pfam" id="PF03720">
    <property type="entry name" value="UDPG_MGDP_dh_C"/>
    <property type="match status" value="1"/>
</dbReference>
<dbReference type="HOGENOM" id="CLU_023810_1_2_11"/>
<feature type="binding site" evidence="11">
    <location>
        <position position="60"/>
    </location>
    <ligand>
        <name>NAD(+)</name>
        <dbReference type="ChEBI" id="CHEBI:57540"/>
    </ligand>
</feature>
<dbReference type="SUPFAM" id="SSF51735">
    <property type="entry name" value="NAD(P)-binding Rossmann-fold domains"/>
    <property type="match status" value="1"/>
</dbReference>
<feature type="binding site" evidence="10">
    <location>
        <begin position="277"/>
        <end position="281"/>
    </location>
    <ligand>
        <name>substrate</name>
    </ligand>
</feature>
<dbReference type="SUPFAM" id="SSF48179">
    <property type="entry name" value="6-phosphogluconate dehydrogenase C-terminal domain-like"/>
    <property type="match status" value="1"/>
</dbReference>
<dbReference type="SUPFAM" id="SSF52413">
    <property type="entry name" value="UDP-glucose/GDP-mannose dehydrogenase C-terminal domain"/>
    <property type="match status" value="1"/>
</dbReference>
<feature type="binding site" evidence="11">
    <location>
        <position position="179"/>
    </location>
    <ligand>
        <name>NAD(+)</name>
        <dbReference type="ChEBI" id="CHEBI:57540"/>
    </ligand>
</feature>
<dbReference type="InterPro" id="IPR028357">
    <property type="entry name" value="UDPglc_DH_bac"/>
</dbReference>
<feature type="binding site" evidence="10">
    <location>
        <begin position="176"/>
        <end position="179"/>
    </location>
    <ligand>
        <name>substrate</name>
    </ligand>
</feature>
<organism evidence="13 14">
    <name type="scientific">Candidatus Protofrankia datiscae</name>
    <dbReference type="NCBI Taxonomy" id="2716812"/>
    <lineage>
        <taxon>Bacteria</taxon>
        <taxon>Bacillati</taxon>
        <taxon>Actinomycetota</taxon>
        <taxon>Actinomycetes</taxon>
        <taxon>Frankiales</taxon>
        <taxon>Frankiaceae</taxon>
        <taxon>Protofrankia</taxon>
    </lineage>
</organism>
<protein>
    <recommendedName>
        <fullName evidence="3 8">UDP-glucose 6-dehydrogenase</fullName>
        <ecNumber evidence="3 8">1.1.1.22</ecNumber>
    </recommendedName>
</protein>
<evidence type="ECO:0000256" key="8">
    <source>
        <dbReference type="PIRNR" id="PIRNR000124"/>
    </source>
</evidence>
<feature type="active site" description="Nucleophile" evidence="9">
    <location>
        <position position="288"/>
    </location>
</feature>
<feature type="binding site" evidence="11">
    <location>
        <position position="148"/>
    </location>
    <ligand>
        <name>NAD(+)</name>
        <dbReference type="ChEBI" id="CHEBI:57540"/>
    </ligand>
</feature>
<feature type="binding site" evidence="11">
    <location>
        <position position="291"/>
    </location>
    <ligand>
        <name>NAD(+)</name>
        <dbReference type="ChEBI" id="CHEBI:57540"/>
    </ligand>
</feature>